<keyword evidence="2 9" id="KW-0479">Metal-binding</keyword>
<dbReference type="RefSeq" id="WP_307904335.1">
    <property type="nucleotide sequence ID" value="NZ_AP027059.1"/>
</dbReference>
<comment type="subunit">
    <text evidence="1 9">Homotrimer.</text>
</comment>
<dbReference type="Pfam" id="PF04227">
    <property type="entry name" value="Indigoidine_A"/>
    <property type="match status" value="1"/>
</dbReference>
<dbReference type="FunFam" id="3.40.1790.10:FF:000001">
    <property type="entry name" value="Indigoidine synthase A family protein"/>
    <property type="match status" value="1"/>
</dbReference>
<dbReference type="EMBL" id="AP027059">
    <property type="protein sequence ID" value="BDU51445.1"/>
    <property type="molecule type" value="Genomic_DNA"/>
</dbReference>
<dbReference type="AlphaFoldDB" id="A0AAU9DDL4"/>
<dbReference type="GO" id="GO:0004730">
    <property type="term" value="F:pseudouridylate synthase activity"/>
    <property type="evidence" value="ECO:0007669"/>
    <property type="project" value="UniProtKB-UniRule"/>
</dbReference>
<organism evidence="10 11">
    <name type="scientific">Haliovirga abyssi</name>
    <dbReference type="NCBI Taxonomy" id="2996794"/>
    <lineage>
        <taxon>Bacteria</taxon>
        <taxon>Fusobacteriati</taxon>
        <taxon>Fusobacteriota</taxon>
        <taxon>Fusobacteriia</taxon>
        <taxon>Fusobacteriales</taxon>
        <taxon>Haliovirgaceae</taxon>
        <taxon>Haliovirga</taxon>
    </lineage>
</organism>
<evidence type="ECO:0000256" key="5">
    <source>
        <dbReference type="ARBA" id="ARBA00023239"/>
    </source>
</evidence>
<dbReference type="EC" id="4.2.1.70" evidence="7 9"/>
<evidence type="ECO:0000313" key="10">
    <source>
        <dbReference type="EMBL" id="BDU51445.1"/>
    </source>
</evidence>
<dbReference type="PANTHER" id="PTHR42909:SF1">
    <property type="entry name" value="CARBOHYDRATE KINASE PFKB DOMAIN-CONTAINING PROTEIN"/>
    <property type="match status" value="1"/>
</dbReference>
<comment type="catalytic activity">
    <reaction evidence="9">
        <text>D-ribose 5-phosphate + uracil = psi-UMP + H2O</text>
        <dbReference type="Rhea" id="RHEA:18337"/>
        <dbReference type="ChEBI" id="CHEBI:15377"/>
        <dbReference type="ChEBI" id="CHEBI:17568"/>
        <dbReference type="ChEBI" id="CHEBI:58380"/>
        <dbReference type="ChEBI" id="CHEBI:78346"/>
        <dbReference type="EC" id="4.2.1.70"/>
    </reaction>
</comment>
<proteinExistence type="inferred from homology"/>
<protein>
    <recommendedName>
        <fullName evidence="8 9">Pseudouridine-5'-phosphate glycosidase</fullName>
        <shortName evidence="9">PsiMP glycosidase</shortName>
        <ecNumber evidence="7 9">4.2.1.70</ecNumber>
    </recommendedName>
</protein>
<feature type="binding site" evidence="9">
    <location>
        <position position="110"/>
    </location>
    <ligand>
        <name>substrate</name>
    </ligand>
</feature>
<evidence type="ECO:0000256" key="6">
    <source>
        <dbReference type="ARBA" id="ARBA00023295"/>
    </source>
</evidence>
<keyword evidence="11" id="KW-1185">Reference proteome</keyword>
<keyword evidence="5 9" id="KW-0456">Lyase</keyword>
<gene>
    <name evidence="9 10" type="primary">psuG</name>
    <name evidence="10" type="ORF">HLVA_20140</name>
</gene>
<feature type="active site" description="Nucleophile" evidence="9">
    <location>
        <position position="163"/>
    </location>
</feature>
<evidence type="ECO:0000256" key="1">
    <source>
        <dbReference type="ARBA" id="ARBA00011233"/>
    </source>
</evidence>
<dbReference type="GO" id="GO:0016798">
    <property type="term" value="F:hydrolase activity, acting on glycosyl bonds"/>
    <property type="evidence" value="ECO:0007669"/>
    <property type="project" value="UniProtKB-KW"/>
</dbReference>
<dbReference type="InterPro" id="IPR022830">
    <property type="entry name" value="Indigdn_synthA-like"/>
</dbReference>
<feature type="active site" description="Proton donor" evidence="9">
    <location>
        <position position="28"/>
    </location>
</feature>
<name>A0AAU9DDL4_9FUSO</name>
<evidence type="ECO:0000256" key="4">
    <source>
        <dbReference type="ARBA" id="ARBA00023211"/>
    </source>
</evidence>
<dbReference type="Proteomes" id="UP001321582">
    <property type="component" value="Chromosome"/>
</dbReference>
<evidence type="ECO:0000256" key="8">
    <source>
        <dbReference type="ARBA" id="ARBA00073286"/>
    </source>
</evidence>
<accession>A0AAU9DDL4</accession>
<comment type="function">
    <text evidence="9">Catalyzes the reversible cleavage of pseudouridine 5'-phosphate (PsiMP) to ribose 5-phosphate and uracil. Functions biologically in the cleavage direction, as part of a pseudouridine degradation pathway.</text>
</comment>
<dbReference type="InterPro" id="IPR007342">
    <property type="entry name" value="PsuG"/>
</dbReference>
<comment type="similarity">
    <text evidence="9">Belongs to the pseudouridine-5'-phosphate glycosidase family.</text>
</comment>
<keyword evidence="3 9" id="KW-0378">Hydrolase</keyword>
<dbReference type="KEGG" id="haby:HLVA_20140"/>
<evidence type="ECO:0000256" key="9">
    <source>
        <dbReference type="HAMAP-Rule" id="MF_01876"/>
    </source>
</evidence>
<dbReference type="GO" id="GO:0046872">
    <property type="term" value="F:metal ion binding"/>
    <property type="evidence" value="ECO:0007669"/>
    <property type="project" value="UniProtKB-KW"/>
</dbReference>
<keyword evidence="6 9" id="KW-0326">Glycosidase</keyword>
<dbReference type="SUPFAM" id="SSF110581">
    <property type="entry name" value="Indigoidine synthase A-like"/>
    <property type="match status" value="1"/>
</dbReference>
<sequence>MLNIKKYLDVNEEVKKAIEEGKPVVALESTIISHGMPYPQNVETALKVEAVVRANGAIPATIAILNGRLKAGLTKDEIEYLGKAGENVTKASRRDIPFIIAKKMDGATTVASTMIISALAGIKVFATGGVGGVHRGAETTMDISADLEELANTDVAVICAGVKSILDIGLTLEYLETKGVPVVGVRTDELPAFYTRKSGFNVDYKIEEEKEVALAMKAKWDLGLKGGFIIANPIPEEYQMEYYTINEAIDKAVKEAKEKGIKGKESTPFLLSKIKDLTGGDSLASNIKLVYNNAKVAAKIAKEYSELG</sequence>
<evidence type="ECO:0000256" key="2">
    <source>
        <dbReference type="ARBA" id="ARBA00022723"/>
    </source>
</evidence>
<evidence type="ECO:0000256" key="3">
    <source>
        <dbReference type="ARBA" id="ARBA00022801"/>
    </source>
</evidence>
<feature type="binding site" evidence="9">
    <location>
        <position position="90"/>
    </location>
    <ligand>
        <name>substrate</name>
    </ligand>
</feature>
<feature type="binding site" evidence="9">
    <location>
        <position position="142"/>
    </location>
    <ligand>
        <name>Mn(2+)</name>
        <dbReference type="ChEBI" id="CHEBI:29035"/>
    </ligand>
</feature>
<dbReference type="PANTHER" id="PTHR42909">
    <property type="entry name" value="ZGC:136858"/>
    <property type="match status" value="1"/>
</dbReference>
<dbReference type="HAMAP" id="MF_01876">
    <property type="entry name" value="PsiMP_glycosidase"/>
    <property type="match status" value="1"/>
</dbReference>
<reference evidence="10 11" key="1">
    <citation type="submission" date="2022-11" db="EMBL/GenBank/DDBJ databases">
        <title>Haliovirga abyssi gen. nov., sp. nov., a mesophilic fermentative bacterium isolated from the Iheya North hydrothermal field and the proposal of Haliovirgaceae fam. nov.</title>
        <authorList>
            <person name="Miyazaki U."/>
            <person name="Tame A."/>
            <person name="Miyazaki J."/>
            <person name="Takai K."/>
            <person name="Sawayama S."/>
            <person name="Kitajima M."/>
            <person name="Okamoto A."/>
            <person name="Nakagawa S."/>
        </authorList>
    </citation>
    <scope>NUCLEOTIDE SEQUENCE [LARGE SCALE GENOMIC DNA]</scope>
    <source>
        <strain evidence="10 11">IC12</strain>
    </source>
</reference>
<evidence type="ECO:0000256" key="7">
    <source>
        <dbReference type="ARBA" id="ARBA00067044"/>
    </source>
</evidence>
<dbReference type="Gene3D" id="3.40.1790.10">
    <property type="entry name" value="Indigoidine synthase domain"/>
    <property type="match status" value="1"/>
</dbReference>
<feature type="binding site" evidence="9">
    <location>
        <begin position="144"/>
        <end position="146"/>
    </location>
    <ligand>
        <name>substrate</name>
    </ligand>
</feature>
<keyword evidence="4 9" id="KW-0464">Manganese</keyword>
<evidence type="ECO:0000313" key="11">
    <source>
        <dbReference type="Proteomes" id="UP001321582"/>
    </source>
</evidence>
<dbReference type="GO" id="GO:0005737">
    <property type="term" value="C:cytoplasm"/>
    <property type="evidence" value="ECO:0007669"/>
    <property type="project" value="TreeGrafter"/>
</dbReference>
<dbReference type="GO" id="GO:0046113">
    <property type="term" value="P:nucleobase catabolic process"/>
    <property type="evidence" value="ECO:0007669"/>
    <property type="project" value="UniProtKB-UniRule"/>
</dbReference>
<comment type="cofactor">
    <cofactor evidence="9">
        <name>Mn(2+)</name>
        <dbReference type="ChEBI" id="CHEBI:29035"/>
    </cofactor>
    <text evidence="9">Binds 1 Mn(2+) ion per subunit.</text>
</comment>